<evidence type="ECO:0000313" key="1">
    <source>
        <dbReference type="EMBL" id="SNC59373.1"/>
    </source>
</evidence>
<name>A0A212SZZ5_9BACT</name>
<proteinExistence type="predicted"/>
<dbReference type="InterPro" id="IPR053804">
    <property type="entry name" value="DUF6960"/>
</dbReference>
<protein>
    <submittedName>
        <fullName evidence="1">Uncharacterized protein</fullName>
    </submittedName>
</protein>
<sequence length="158" mass="18381">MPLLGRRKPPPAGGCYPASNLLSYPVPRPKPVIYGLYSWTPDYGLSYIHPANRRTFEWLEPLGKVFEKIDETDDWILLRYDEQQFKVSGELFKELYQKPPFSFGDIVQEVSPESGRPAHQGQVSDVYWDEAADKARFQIVEKKRKVKRVFEAEELRFA</sequence>
<organism evidence="1 2">
    <name type="scientific">Hymenobacter gelipurpurascens</name>
    <dbReference type="NCBI Taxonomy" id="89968"/>
    <lineage>
        <taxon>Bacteria</taxon>
        <taxon>Pseudomonadati</taxon>
        <taxon>Bacteroidota</taxon>
        <taxon>Cytophagia</taxon>
        <taxon>Cytophagales</taxon>
        <taxon>Hymenobacteraceae</taxon>
        <taxon>Hymenobacter</taxon>
    </lineage>
</organism>
<accession>A0A212SZZ5</accession>
<reference evidence="2" key="1">
    <citation type="submission" date="2017-06" db="EMBL/GenBank/DDBJ databases">
        <authorList>
            <person name="Varghese N."/>
            <person name="Submissions S."/>
        </authorList>
    </citation>
    <scope>NUCLEOTIDE SEQUENCE [LARGE SCALE GENOMIC DNA]</scope>
    <source>
        <strain evidence="2">DSM 11116</strain>
    </source>
</reference>
<evidence type="ECO:0000313" key="2">
    <source>
        <dbReference type="Proteomes" id="UP000198131"/>
    </source>
</evidence>
<keyword evidence="2" id="KW-1185">Reference proteome</keyword>
<dbReference type="EMBL" id="FYEW01000001">
    <property type="protein sequence ID" value="SNC59373.1"/>
    <property type="molecule type" value="Genomic_DNA"/>
</dbReference>
<dbReference type="AlphaFoldDB" id="A0A212SZZ5"/>
<dbReference type="Proteomes" id="UP000198131">
    <property type="component" value="Unassembled WGS sequence"/>
</dbReference>
<dbReference type="Pfam" id="PF22283">
    <property type="entry name" value="DUF6960"/>
    <property type="match status" value="1"/>
</dbReference>
<gene>
    <name evidence="1" type="ORF">SAMN06265337_0040</name>
</gene>